<organism evidence="2 3">
    <name type="scientific">Candidatus Methylumidiphilus alinenensis</name>
    <dbReference type="NCBI Taxonomy" id="2202197"/>
    <lineage>
        <taxon>Bacteria</taxon>
        <taxon>Pseudomonadati</taxon>
        <taxon>Pseudomonadota</taxon>
        <taxon>Gammaproteobacteria</taxon>
        <taxon>Methylococcales</taxon>
        <taxon>Candidatus Methylumidiphilus</taxon>
    </lineage>
</organism>
<feature type="compositionally biased region" description="Basic and acidic residues" evidence="1">
    <location>
        <begin position="18"/>
        <end position="63"/>
    </location>
</feature>
<proteinExistence type="predicted"/>
<sequence length="184" mass="21198">MGNALRDQLLKAGLVNEKQVKKAEKEKHKENHSQQGRGKADATNEDKLRSERAKQEKLERDRQLNQQRQAEAEKKALHAQIRQLVELNRQPKGDGDTPYNFIDQGKVKRLYVSDQVRSRIANGQLAIVRLEKQYELVPAETAEKIQARIAESVVVFNEPKRRETTEPSNDDPYAGFQIPDDLMW</sequence>
<evidence type="ECO:0000256" key="1">
    <source>
        <dbReference type="SAM" id="MobiDB-lite"/>
    </source>
</evidence>
<accession>A0A2W4TE02</accession>
<dbReference type="EMBL" id="QJPH01000203">
    <property type="protein sequence ID" value="PZN82784.1"/>
    <property type="molecule type" value="Genomic_DNA"/>
</dbReference>
<dbReference type="InterPro" id="IPR018636">
    <property type="entry name" value="DUF2058"/>
</dbReference>
<protein>
    <submittedName>
        <fullName evidence="2">DUF2058 domain-containing protein</fullName>
    </submittedName>
</protein>
<feature type="region of interest" description="Disordered" evidence="1">
    <location>
        <begin position="1"/>
        <end position="76"/>
    </location>
</feature>
<reference evidence="2 3" key="1">
    <citation type="journal article" date="2018" name="Aquat. Microb. Ecol.">
        <title>Gammaproteobacterial methanotrophs dominate.</title>
        <authorList>
            <person name="Rissanen A.J."/>
            <person name="Saarenheimo J."/>
            <person name="Tiirola M."/>
            <person name="Peura S."/>
            <person name="Aalto S.L."/>
            <person name="Karvinen A."/>
            <person name="Nykanen H."/>
        </authorList>
    </citation>
    <scope>NUCLEOTIDE SEQUENCE [LARGE SCALE GENOMIC DNA]</scope>
    <source>
        <strain evidence="2">AMbin10</strain>
    </source>
</reference>
<comment type="caution">
    <text evidence="2">The sequence shown here is derived from an EMBL/GenBank/DDBJ whole genome shotgun (WGS) entry which is preliminary data.</text>
</comment>
<dbReference type="Pfam" id="PF09831">
    <property type="entry name" value="DUF2058"/>
    <property type="match status" value="1"/>
</dbReference>
<gene>
    <name evidence="2" type="ORF">DM484_05860</name>
</gene>
<dbReference type="AlphaFoldDB" id="A0A2W4TE02"/>
<feature type="region of interest" description="Disordered" evidence="1">
    <location>
        <begin position="159"/>
        <end position="184"/>
    </location>
</feature>
<name>A0A2W4TE02_9GAMM</name>
<evidence type="ECO:0000313" key="3">
    <source>
        <dbReference type="Proteomes" id="UP000249396"/>
    </source>
</evidence>
<dbReference type="Proteomes" id="UP000249396">
    <property type="component" value="Unassembled WGS sequence"/>
</dbReference>
<evidence type="ECO:0000313" key="2">
    <source>
        <dbReference type="EMBL" id="PZN82784.1"/>
    </source>
</evidence>